<accession>A0A7W6F1C1</accession>
<dbReference type="AlphaFoldDB" id="A0A7W6F1C1"/>
<dbReference type="PANTHER" id="PTHR43792:SF16">
    <property type="entry name" value="N-ACETYLTRANSFERASE DOMAIN-CONTAINING PROTEIN"/>
    <property type="match status" value="1"/>
</dbReference>
<protein>
    <submittedName>
        <fullName evidence="2">RimJ/RimL family protein N-acetyltransferase</fullName>
    </submittedName>
</protein>
<dbReference type="GO" id="GO:0016747">
    <property type="term" value="F:acyltransferase activity, transferring groups other than amino-acyl groups"/>
    <property type="evidence" value="ECO:0007669"/>
    <property type="project" value="InterPro"/>
</dbReference>
<dbReference type="PANTHER" id="PTHR43792">
    <property type="entry name" value="GNAT FAMILY, PUTATIVE (AFU_ORTHOLOGUE AFUA_3G00765)-RELATED-RELATED"/>
    <property type="match status" value="1"/>
</dbReference>
<organism evidence="2 3">
    <name type="scientific">Sphingomonas pseudosanguinis</name>
    <dbReference type="NCBI Taxonomy" id="413712"/>
    <lineage>
        <taxon>Bacteria</taxon>
        <taxon>Pseudomonadati</taxon>
        <taxon>Pseudomonadota</taxon>
        <taxon>Alphaproteobacteria</taxon>
        <taxon>Sphingomonadales</taxon>
        <taxon>Sphingomonadaceae</taxon>
        <taxon>Sphingomonas</taxon>
    </lineage>
</organism>
<evidence type="ECO:0000313" key="2">
    <source>
        <dbReference type="EMBL" id="MBB3877829.1"/>
    </source>
</evidence>
<proteinExistence type="predicted"/>
<dbReference type="Gene3D" id="3.40.630.30">
    <property type="match status" value="1"/>
</dbReference>
<evidence type="ECO:0000313" key="3">
    <source>
        <dbReference type="Proteomes" id="UP000538670"/>
    </source>
</evidence>
<dbReference type="InterPro" id="IPR051531">
    <property type="entry name" value="N-acetyltransferase"/>
</dbReference>
<dbReference type="Pfam" id="PF13302">
    <property type="entry name" value="Acetyltransf_3"/>
    <property type="match status" value="1"/>
</dbReference>
<name>A0A7W6F1C1_9SPHN</name>
<feature type="domain" description="N-acetyltransferase" evidence="1">
    <location>
        <begin position="7"/>
        <end position="168"/>
    </location>
</feature>
<evidence type="ECO:0000259" key="1">
    <source>
        <dbReference type="PROSITE" id="PS51186"/>
    </source>
</evidence>
<gene>
    <name evidence="2" type="ORF">GGR48_000232</name>
</gene>
<sequence length="168" mass="18531">MIETERLTLRPYTPGDFDAYAAMVADPVVVRHAGAPMTGEEAWARLLRYIGHWSVFGHGLFAVLDKASGAYLGETGFMDFRREVDPKLLPSPPEAAWVFTSAAHGKGYAFEAADAAHRWMAERHAPAATQCIIAPPNSGSIRLAEKLGYVLHDRPHYRGPALRFLREG</sequence>
<dbReference type="InterPro" id="IPR016181">
    <property type="entry name" value="Acyl_CoA_acyltransferase"/>
</dbReference>
<dbReference type="Proteomes" id="UP000538670">
    <property type="component" value="Unassembled WGS sequence"/>
</dbReference>
<dbReference type="PROSITE" id="PS51186">
    <property type="entry name" value="GNAT"/>
    <property type="match status" value="1"/>
</dbReference>
<dbReference type="EMBL" id="JACIDH010000001">
    <property type="protein sequence ID" value="MBB3877829.1"/>
    <property type="molecule type" value="Genomic_DNA"/>
</dbReference>
<comment type="caution">
    <text evidence="2">The sequence shown here is derived from an EMBL/GenBank/DDBJ whole genome shotgun (WGS) entry which is preliminary data.</text>
</comment>
<keyword evidence="3" id="KW-1185">Reference proteome</keyword>
<keyword evidence="2" id="KW-0808">Transferase</keyword>
<dbReference type="SUPFAM" id="SSF55729">
    <property type="entry name" value="Acyl-CoA N-acyltransferases (Nat)"/>
    <property type="match status" value="1"/>
</dbReference>
<reference evidence="2 3" key="1">
    <citation type="submission" date="2020-08" db="EMBL/GenBank/DDBJ databases">
        <title>Genomic Encyclopedia of Type Strains, Phase IV (KMG-IV): sequencing the most valuable type-strain genomes for metagenomic binning, comparative biology and taxonomic classification.</title>
        <authorList>
            <person name="Goeker M."/>
        </authorList>
    </citation>
    <scope>NUCLEOTIDE SEQUENCE [LARGE SCALE GENOMIC DNA]</scope>
    <source>
        <strain evidence="2 3">DSM 19512</strain>
    </source>
</reference>
<dbReference type="InterPro" id="IPR000182">
    <property type="entry name" value="GNAT_dom"/>
</dbReference>
<dbReference type="RefSeq" id="WP_183950012.1">
    <property type="nucleotide sequence ID" value="NZ_JACIDH010000001.1"/>
</dbReference>